<sequence>MSANNICNFTPDGKYLVATDNARKVVPTSSAPNTKLLLKKNGPSTPPKSTAAHGLATVAHHFVAEEFNGNSNGEDSVCLPSQQPFFSLSHVQMLNQDIDNSPVLHLPQVNESLHI</sequence>
<reference evidence="2" key="1">
    <citation type="submission" date="2022-11" db="UniProtKB">
        <authorList>
            <consortium name="WormBaseParasite"/>
        </authorList>
    </citation>
    <scope>IDENTIFICATION</scope>
</reference>
<organism evidence="1 2">
    <name type="scientific">Ditylenchus dipsaci</name>
    <dbReference type="NCBI Taxonomy" id="166011"/>
    <lineage>
        <taxon>Eukaryota</taxon>
        <taxon>Metazoa</taxon>
        <taxon>Ecdysozoa</taxon>
        <taxon>Nematoda</taxon>
        <taxon>Chromadorea</taxon>
        <taxon>Rhabditida</taxon>
        <taxon>Tylenchina</taxon>
        <taxon>Tylenchomorpha</taxon>
        <taxon>Sphaerularioidea</taxon>
        <taxon>Anguinidae</taxon>
        <taxon>Anguininae</taxon>
        <taxon>Ditylenchus</taxon>
    </lineage>
</organism>
<evidence type="ECO:0000313" key="1">
    <source>
        <dbReference type="Proteomes" id="UP000887574"/>
    </source>
</evidence>
<evidence type="ECO:0000313" key="2">
    <source>
        <dbReference type="WBParaSite" id="jg18500"/>
    </source>
</evidence>
<name>A0A915DDL6_9BILA</name>
<dbReference type="WBParaSite" id="jg18500">
    <property type="protein sequence ID" value="jg18500"/>
    <property type="gene ID" value="jg18500"/>
</dbReference>
<proteinExistence type="predicted"/>
<dbReference type="AlphaFoldDB" id="A0A915DDL6"/>
<dbReference type="Proteomes" id="UP000887574">
    <property type="component" value="Unplaced"/>
</dbReference>
<protein>
    <submittedName>
        <fullName evidence="2">Uncharacterized protein</fullName>
    </submittedName>
</protein>
<keyword evidence="1" id="KW-1185">Reference proteome</keyword>
<accession>A0A915DDL6</accession>